<evidence type="ECO:0000259" key="8">
    <source>
        <dbReference type="PROSITE" id="PS50114"/>
    </source>
</evidence>
<dbReference type="InterPro" id="IPR000679">
    <property type="entry name" value="Znf_GATA"/>
</dbReference>
<keyword evidence="10" id="KW-1185">Reference proteome</keyword>
<evidence type="ECO:0000256" key="2">
    <source>
        <dbReference type="ARBA" id="ARBA00022771"/>
    </source>
</evidence>
<evidence type="ECO:0000256" key="3">
    <source>
        <dbReference type="ARBA" id="ARBA00022833"/>
    </source>
</evidence>
<keyword evidence="4" id="KW-0805">Transcription regulation</keyword>
<dbReference type="SMART" id="SM00401">
    <property type="entry name" value="ZnF_GATA"/>
    <property type="match status" value="1"/>
</dbReference>
<protein>
    <recommendedName>
        <fullName evidence="8">GATA-type domain-containing protein</fullName>
    </recommendedName>
</protein>
<keyword evidence="2 7" id="KW-0863">Zinc-finger</keyword>
<dbReference type="AlphaFoldDB" id="A0AAV1XLJ3"/>
<dbReference type="PANTHER" id="PTHR47255">
    <property type="entry name" value="GATA TRANSCRIPTION FACTOR 22-RELATED"/>
    <property type="match status" value="1"/>
</dbReference>
<evidence type="ECO:0000256" key="1">
    <source>
        <dbReference type="ARBA" id="ARBA00022723"/>
    </source>
</evidence>
<dbReference type="EMBL" id="CAXHTB010000016">
    <property type="protein sequence ID" value="CAL0322550.1"/>
    <property type="molecule type" value="Genomic_DNA"/>
</dbReference>
<dbReference type="CDD" id="cd00202">
    <property type="entry name" value="ZnF_GATA"/>
    <property type="match status" value="1"/>
</dbReference>
<keyword evidence="3" id="KW-0862">Zinc</keyword>
<comment type="caution">
    <text evidence="9">The sequence shown here is derived from an EMBL/GenBank/DDBJ whole genome shotgun (WGS) entry which is preliminary data.</text>
</comment>
<gene>
    <name evidence="9" type="ORF">LLUT_LOCUS23610</name>
</gene>
<dbReference type="GO" id="GO:0006355">
    <property type="term" value="P:regulation of DNA-templated transcription"/>
    <property type="evidence" value="ECO:0007669"/>
    <property type="project" value="InterPro"/>
</dbReference>
<evidence type="ECO:0000256" key="7">
    <source>
        <dbReference type="PROSITE-ProRule" id="PRU00094"/>
    </source>
</evidence>
<keyword evidence="1" id="KW-0479">Metal-binding</keyword>
<dbReference type="PROSITE" id="PS50114">
    <property type="entry name" value="GATA_ZN_FINGER_2"/>
    <property type="match status" value="1"/>
</dbReference>
<keyword evidence="6" id="KW-0804">Transcription</keyword>
<proteinExistence type="predicted"/>
<evidence type="ECO:0000256" key="4">
    <source>
        <dbReference type="ARBA" id="ARBA00023015"/>
    </source>
</evidence>
<keyword evidence="5" id="KW-0238">DNA-binding</keyword>
<sequence>MTSVSLNQPGPSLHGEQNQLFIISPNNQDSTSLSYHNLFNVLGDPSQAIEFRDNDQEGNKLVLYDGSSSSDQVCNLSFIPPEPVMDDPRHACDHNLSLYKNYDEDGKKGHGSAKWMSSKMRLMKKMMRPNSSSTTVKTITTTTLRFQNQVHENRHSQRRPYNNGNNIATTRVCSDCSTNSTPLWRSGPNGPKSLCNACGIRQRKARRAMAEAANGLANNASSSTKTRVHNKEKKSLTNHFSQFKNKCKSTGITAGSSQGERKLECFDDFALSLRNNSAFQQVFPRDEVAEAALLLMDLSCGFV</sequence>
<feature type="domain" description="GATA-type" evidence="8">
    <location>
        <begin position="167"/>
        <end position="203"/>
    </location>
</feature>
<evidence type="ECO:0000256" key="6">
    <source>
        <dbReference type="ARBA" id="ARBA00023163"/>
    </source>
</evidence>
<dbReference type="PROSITE" id="PS00344">
    <property type="entry name" value="GATA_ZN_FINGER_1"/>
    <property type="match status" value="1"/>
</dbReference>
<dbReference type="Gene3D" id="3.30.50.10">
    <property type="entry name" value="Erythroid Transcription Factor GATA-1, subunit A"/>
    <property type="match status" value="1"/>
</dbReference>
<organism evidence="9 10">
    <name type="scientific">Lupinus luteus</name>
    <name type="common">European yellow lupine</name>
    <dbReference type="NCBI Taxonomy" id="3873"/>
    <lineage>
        <taxon>Eukaryota</taxon>
        <taxon>Viridiplantae</taxon>
        <taxon>Streptophyta</taxon>
        <taxon>Embryophyta</taxon>
        <taxon>Tracheophyta</taxon>
        <taxon>Spermatophyta</taxon>
        <taxon>Magnoliopsida</taxon>
        <taxon>eudicotyledons</taxon>
        <taxon>Gunneridae</taxon>
        <taxon>Pentapetalae</taxon>
        <taxon>rosids</taxon>
        <taxon>fabids</taxon>
        <taxon>Fabales</taxon>
        <taxon>Fabaceae</taxon>
        <taxon>Papilionoideae</taxon>
        <taxon>50 kb inversion clade</taxon>
        <taxon>genistoids sensu lato</taxon>
        <taxon>core genistoids</taxon>
        <taxon>Genisteae</taxon>
        <taxon>Lupinus</taxon>
    </lineage>
</organism>
<dbReference type="GO" id="GO:0043565">
    <property type="term" value="F:sequence-specific DNA binding"/>
    <property type="evidence" value="ECO:0007669"/>
    <property type="project" value="InterPro"/>
</dbReference>
<evidence type="ECO:0000256" key="5">
    <source>
        <dbReference type="ARBA" id="ARBA00023125"/>
    </source>
</evidence>
<dbReference type="SUPFAM" id="SSF57716">
    <property type="entry name" value="Glucocorticoid receptor-like (DNA-binding domain)"/>
    <property type="match status" value="1"/>
</dbReference>
<dbReference type="InterPro" id="IPR013088">
    <property type="entry name" value="Znf_NHR/GATA"/>
</dbReference>
<name>A0AAV1XLJ3_LUPLU</name>
<dbReference type="GO" id="GO:0008270">
    <property type="term" value="F:zinc ion binding"/>
    <property type="evidence" value="ECO:0007669"/>
    <property type="project" value="UniProtKB-KW"/>
</dbReference>
<dbReference type="PANTHER" id="PTHR47255:SF4">
    <property type="entry name" value="GATA ZINC FINGER DOMAIN-CONTAINING PROTEIN 12"/>
    <property type="match status" value="1"/>
</dbReference>
<evidence type="ECO:0000313" key="9">
    <source>
        <dbReference type="EMBL" id="CAL0322550.1"/>
    </source>
</evidence>
<dbReference type="Pfam" id="PF00320">
    <property type="entry name" value="GATA"/>
    <property type="match status" value="1"/>
</dbReference>
<dbReference type="Proteomes" id="UP001497480">
    <property type="component" value="Unassembled WGS sequence"/>
</dbReference>
<dbReference type="InterPro" id="IPR052138">
    <property type="entry name" value="GATA_ZnFinger_Domain"/>
</dbReference>
<reference evidence="9 10" key="1">
    <citation type="submission" date="2024-03" db="EMBL/GenBank/DDBJ databases">
        <authorList>
            <person name="Martinez-Hernandez J."/>
        </authorList>
    </citation>
    <scope>NUCLEOTIDE SEQUENCE [LARGE SCALE GENOMIC DNA]</scope>
</reference>
<accession>A0AAV1XLJ3</accession>
<evidence type="ECO:0000313" key="10">
    <source>
        <dbReference type="Proteomes" id="UP001497480"/>
    </source>
</evidence>